<dbReference type="Proteomes" id="UP001172457">
    <property type="component" value="Chromosome 1"/>
</dbReference>
<proteinExistence type="predicted"/>
<dbReference type="EMBL" id="JARYMX010000001">
    <property type="protein sequence ID" value="KAJ9565042.1"/>
    <property type="molecule type" value="Genomic_DNA"/>
</dbReference>
<protein>
    <recommendedName>
        <fullName evidence="3">Phloem protein 2-like protein</fullName>
    </recommendedName>
</protein>
<name>A0AA38WLB6_9ASTR</name>
<organism evidence="1 2">
    <name type="scientific">Centaurea solstitialis</name>
    <name type="common">yellow star-thistle</name>
    <dbReference type="NCBI Taxonomy" id="347529"/>
    <lineage>
        <taxon>Eukaryota</taxon>
        <taxon>Viridiplantae</taxon>
        <taxon>Streptophyta</taxon>
        <taxon>Embryophyta</taxon>
        <taxon>Tracheophyta</taxon>
        <taxon>Spermatophyta</taxon>
        <taxon>Magnoliopsida</taxon>
        <taxon>eudicotyledons</taxon>
        <taxon>Gunneridae</taxon>
        <taxon>Pentapetalae</taxon>
        <taxon>asterids</taxon>
        <taxon>campanulids</taxon>
        <taxon>Asterales</taxon>
        <taxon>Asteraceae</taxon>
        <taxon>Carduoideae</taxon>
        <taxon>Cardueae</taxon>
        <taxon>Centaureinae</taxon>
        <taxon>Centaurea</taxon>
    </lineage>
</organism>
<keyword evidence="2" id="KW-1185">Reference proteome</keyword>
<reference evidence="1" key="1">
    <citation type="submission" date="2023-03" db="EMBL/GenBank/DDBJ databases">
        <title>Chromosome-scale reference genome and RAD-based genetic map of yellow starthistle (Centaurea solstitialis) reveal putative structural variation and QTLs associated with invader traits.</title>
        <authorList>
            <person name="Reatini B."/>
            <person name="Cang F.A."/>
            <person name="Jiang Q."/>
            <person name="Mckibben M.T.W."/>
            <person name="Barker M.S."/>
            <person name="Rieseberg L.H."/>
            <person name="Dlugosch K.M."/>
        </authorList>
    </citation>
    <scope>NUCLEOTIDE SEQUENCE</scope>
    <source>
        <strain evidence="1">CAN-66</strain>
        <tissue evidence="1">Leaf</tissue>
    </source>
</reference>
<sequence>MEDHETWDPKLPNDYEKRLHMSMKPDNFLETKKDLYNMFRKGILFQKGEVWFSLGSDGERIEVVSARMFSYKNRWSHRWRSVRESRFRKVAEMLDISNLNIQIKITIQSLSPGINYRVFLVFKFCGLSKSGAKQMYVNLKYKKGSENLHAYFATWRDDEWMTIELCRYTSHVEDTNFEVLLESFSRCYCGRRAVYIEGIEFQAIDDVSLKVLLGSISRFLRCFRVLHHMFMRCCYDNIRVQVKQFPDKCEVVCKRSGNYEEGEKVYIMLISKEYLLEKEIILYRIL</sequence>
<accession>A0AA38WLB6</accession>
<comment type="caution">
    <text evidence="1">The sequence shown here is derived from an EMBL/GenBank/DDBJ whole genome shotgun (WGS) entry which is preliminary data.</text>
</comment>
<dbReference type="InterPro" id="IPR025886">
    <property type="entry name" value="PP2-like"/>
</dbReference>
<evidence type="ECO:0000313" key="2">
    <source>
        <dbReference type="Proteomes" id="UP001172457"/>
    </source>
</evidence>
<evidence type="ECO:0000313" key="1">
    <source>
        <dbReference type="EMBL" id="KAJ9565042.1"/>
    </source>
</evidence>
<dbReference type="PANTHER" id="PTHR32278:SF111">
    <property type="entry name" value="F-BOX PROTEIN PP2-B12-RELATED"/>
    <property type="match status" value="1"/>
</dbReference>
<dbReference type="PANTHER" id="PTHR32278">
    <property type="entry name" value="F-BOX DOMAIN-CONTAINING PROTEIN"/>
    <property type="match status" value="1"/>
</dbReference>
<dbReference type="Pfam" id="PF14299">
    <property type="entry name" value="PP2"/>
    <property type="match status" value="1"/>
</dbReference>
<dbReference type="AlphaFoldDB" id="A0AA38WLB6"/>
<gene>
    <name evidence="1" type="ORF">OSB04_001008</name>
</gene>
<evidence type="ECO:0008006" key="3">
    <source>
        <dbReference type="Google" id="ProtNLM"/>
    </source>
</evidence>